<proteinExistence type="predicted"/>
<reference evidence="5" key="1">
    <citation type="submission" date="2025-08" db="UniProtKB">
        <authorList>
            <consortium name="RefSeq"/>
        </authorList>
    </citation>
    <scope>IDENTIFICATION</scope>
    <source>
        <tissue evidence="5">Stem</tissue>
    </source>
</reference>
<dbReference type="PANTHER" id="PTHR31280">
    <property type="entry name" value="PROTEIN UNC-13 HOMOLOG"/>
    <property type="match status" value="1"/>
</dbReference>
<accession>A0A1S3BKY4</accession>
<dbReference type="InterPro" id="IPR014772">
    <property type="entry name" value="Munc13_dom-2"/>
</dbReference>
<dbReference type="FunCoup" id="A0A1S3BKY4">
    <property type="interactions" value="771"/>
</dbReference>
<dbReference type="PROSITE" id="PS51258">
    <property type="entry name" value="MHD1"/>
    <property type="match status" value="1"/>
</dbReference>
<feature type="region of interest" description="Disordered" evidence="1">
    <location>
        <begin position="137"/>
        <end position="159"/>
    </location>
</feature>
<dbReference type="Pfam" id="PF25761">
    <property type="entry name" value="TPR_PATROL1"/>
    <property type="match status" value="1"/>
</dbReference>
<evidence type="ECO:0000256" key="1">
    <source>
        <dbReference type="SAM" id="MobiDB-lite"/>
    </source>
</evidence>
<dbReference type="PANTHER" id="PTHR31280:SF3">
    <property type="entry name" value="DNA TOPOISOMERASE 4 SUBUNIT B (DUF810)"/>
    <property type="match status" value="1"/>
</dbReference>
<dbReference type="OrthoDB" id="2015333at2759"/>
<dbReference type="eggNOG" id="ENOG502RMXK">
    <property type="taxonomic scope" value="Eukaryota"/>
</dbReference>
<dbReference type="GeneID" id="103490971"/>
<dbReference type="Gene3D" id="1.10.357.50">
    <property type="match status" value="1"/>
</dbReference>
<dbReference type="KEGG" id="cmo:103490971"/>
<name>A0A1S3BKY4_CUCME</name>
<feature type="compositionally biased region" description="Polar residues" evidence="1">
    <location>
        <begin position="137"/>
        <end position="153"/>
    </location>
</feature>
<gene>
    <name evidence="5" type="primary">LOC103490971</name>
</gene>
<evidence type="ECO:0000313" key="5">
    <source>
        <dbReference type="RefSeq" id="XP_008448959.1"/>
    </source>
</evidence>
<keyword evidence="4" id="KW-1185">Reference proteome</keyword>
<evidence type="ECO:0000259" key="2">
    <source>
        <dbReference type="PROSITE" id="PS51258"/>
    </source>
</evidence>
<feature type="domain" description="MHD1" evidence="2">
    <location>
        <begin position="631"/>
        <end position="763"/>
    </location>
</feature>
<dbReference type="InterPro" id="IPR014770">
    <property type="entry name" value="Munc13_1"/>
</dbReference>
<evidence type="ECO:0000259" key="3">
    <source>
        <dbReference type="PROSITE" id="PS51259"/>
    </source>
</evidence>
<dbReference type="InterPro" id="IPR008528">
    <property type="entry name" value="unc-13_homologue"/>
</dbReference>
<protein>
    <submittedName>
        <fullName evidence="5">Protein unc-13 homolog isoform X1</fullName>
    </submittedName>
</protein>
<feature type="region of interest" description="Disordered" evidence="1">
    <location>
        <begin position="97"/>
        <end position="123"/>
    </location>
</feature>
<feature type="compositionally biased region" description="Low complexity" evidence="1">
    <location>
        <begin position="114"/>
        <end position="123"/>
    </location>
</feature>
<organism evidence="4 5">
    <name type="scientific">Cucumis melo</name>
    <name type="common">Muskmelon</name>
    <dbReference type="NCBI Taxonomy" id="3656"/>
    <lineage>
        <taxon>Eukaryota</taxon>
        <taxon>Viridiplantae</taxon>
        <taxon>Streptophyta</taxon>
        <taxon>Embryophyta</taxon>
        <taxon>Tracheophyta</taxon>
        <taxon>Spermatophyta</taxon>
        <taxon>Magnoliopsida</taxon>
        <taxon>eudicotyledons</taxon>
        <taxon>Gunneridae</taxon>
        <taxon>Pentapetalae</taxon>
        <taxon>rosids</taxon>
        <taxon>fabids</taxon>
        <taxon>Cucurbitales</taxon>
        <taxon>Cucurbitaceae</taxon>
        <taxon>Benincaseae</taxon>
        <taxon>Cucumis</taxon>
    </lineage>
</organism>
<dbReference type="RefSeq" id="XP_008448959.1">
    <property type="nucleotide sequence ID" value="XM_008450737.3"/>
</dbReference>
<feature type="domain" description="MHD2" evidence="3">
    <location>
        <begin position="917"/>
        <end position="1027"/>
    </location>
</feature>
<dbReference type="Proteomes" id="UP001652600">
    <property type="component" value="Chromosome 6"/>
</dbReference>
<dbReference type="InParanoid" id="A0A1S3BKY4"/>
<dbReference type="InterPro" id="IPR057984">
    <property type="entry name" value="PATROL1_C"/>
</dbReference>
<sequence length="1093" mass="122453">MDSSSLLQRYRRDRQKLLAFLLSSRLIRELRTPTGPVTDFSVVDLDSLSASYVLECIKSGGVIDISTASKRKLHESAYPIMIQSRFRTTYFLRSHPDLSGSPPSRAPPPIMVERSSSSDISSSSRLLDSSFDYNIATSSDDCGPQSNGTTVTPSKLGKDPEVPALGLPKLYTGLADDDLDEAAYIILLASMAFSRIEIYSFEDKNKENVIEHSAGMKSTRDEVDVQSKNFERHLNLLHAVHTQMQISGVADACMRKRLMELAARRNWGQINIPQIVLVLLHSVFRSDFPSEKSYMQWKLRQVNILEEFCFCANLVASERQICETSLMKIRSTKEWDVDMVPSERAKVLSGIAQVLSKLSALDAYHFNIRLYEKLLFGILGANHSIMEANDSLGLVKLTWSILGITPEIHSVIHGWVLFQQFVKTDEVSFLDDAIVELQKCASSKNDEGKEEQYLESLSCSISCNGNGNEMKLSLVEAVFFLISSWCDIKLQAYHLHFLQKPSYFGKVVCLLSIVGVVTSYDCNTVKLTRLDGLKAIGTRKLRTYVERSIEAAYKAVEDSVNSESKESIHPLALLANRLRLVTEKEITVFFPVLRQLCPDSGIIAAMLLHQFYGEKLKPFLKEVSNLSDDVRSVLPAAYSLDRELTRLFTSASKESILSPLLKEDLEHYPIVQIAKPIILDWMIDQLEQTSEWTGRAFKLENWEPISFQQNLAASVIEVFRIIEETVDQFFDLNLPMDITHLQALLSIVYHSLDGYLSGLLNQLVEKNCLYPPVPPLTRFVETATTGKKKLPESHLDEHVSRKLNGLTISKLCIKLNTLGYIQKQIVTLEDRVGKSWALLGGSAKHKLAQVEVSTTSNGGIGTFSDEANELFANTFNNIKSFIAKSISKFCDFTGTRVIFSDLRDEFLSYLYRGNVEAARVEGFLVHLDVVLNNVCGMIDDTLRDLVVLSICRASMEAFTWVMLSGGPSRGFSDSDIVLIREDLGMLKDFFIADGEGLPRTLVEKEAKFAEEILGLYSLPTETIIQLLMSSSGKNSTELDPCSNNASLQFNDSQALVRILCHKKDTEASTFLKRKYNLPASSDYDDTPSLKDST</sequence>
<dbReference type="AlphaFoldDB" id="A0A1S3BKY4"/>
<evidence type="ECO:0000313" key="4">
    <source>
        <dbReference type="Proteomes" id="UP001652600"/>
    </source>
</evidence>
<dbReference type="PROSITE" id="PS51259">
    <property type="entry name" value="MHD2"/>
    <property type="match status" value="1"/>
</dbReference>